<dbReference type="GO" id="GO:0032993">
    <property type="term" value="C:protein-DNA complex"/>
    <property type="evidence" value="ECO:0007669"/>
    <property type="project" value="TreeGrafter"/>
</dbReference>
<dbReference type="Proteomes" id="UP001243844">
    <property type="component" value="Unassembled WGS sequence"/>
</dbReference>
<keyword evidence="4" id="KW-0804">Transcription</keyword>
<dbReference type="PROSITE" id="PS50931">
    <property type="entry name" value="HTH_LYSR"/>
    <property type="match status" value="1"/>
</dbReference>
<dbReference type="Pfam" id="PF03466">
    <property type="entry name" value="LysR_substrate"/>
    <property type="match status" value="1"/>
</dbReference>
<dbReference type="Gene3D" id="3.40.190.10">
    <property type="entry name" value="Periplasmic binding protein-like II"/>
    <property type="match status" value="2"/>
</dbReference>
<evidence type="ECO:0000256" key="3">
    <source>
        <dbReference type="ARBA" id="ARBA00023125"/>
    </source>
</evidence>
<evidence type="ECO:0000256" key="1">
    <source>
        <dbReference type="ARBA" id="ARBA00009437"/>
    </source>
</evidence>
<accession>A0AAW8JDJ0</accession>
<dbReference type="EMBL" id="JAVIDL010000038">
    <property type="protein sequence ID" value="MDQ8936903.1"/>
    <property type="molecule type" value="Genomic_DNA"/>
</dbReference>
<dbReference type="InterPro" id="IPR036388">
    <property type="entry name" value="WH-like_DNA-bd_sf"/>
</dbReference>
<dbReference type="PANTHER" id="PTHR30346">
    <property type="entry name" value="TRANSCRIPTIONAL DUAL REGULATOR HCAR-RELATED"/>
    <property type="match status" value="1"/>
</dbReference>
<protein>
    <submittedName>
        <fullName evidence="6">LysR substrate-binding domain-containing protein</fullName>
    </submittedName>
</protein>
<dbReference type="FunFam" id="1.10.10.10:FF:000001">
    <property type="entry name" value="LysR family transcriptional regulator"/>
    <property type="match status" value="1"/>
</dbReference>
<comment type="similarity">
    <text evidence="1">Belongs to the LysR transcriptional regulatory family.</text>
</comment>
<evidence type="ECO:0000256" key="2">
    <source>
        <dbReference type="ARBA" id="ARBA00023015"/>
    </source>
</evidence>
<evidence type="ECO:0000313" key="6">
    <source>
        <dbReference type="EMBL" id="MDQ8936903.1"/>
    </source>
</evidence>
<gene>
    <name evidence="6" type="ORF">RFH47_14355</name>
</gene>
<keyword evidence="2" id="KW-0805">Transcription regulation</keyword>
<reference evidence="6" key="1">
    <citation type="submission" date="2023-08" db="EMBL/GenBank/DDBJ databases">
        <title>Emergence of clinically-relevant ST2 carbapenem-resistant Acinetobacter baumannii strains in hospital sewages in Zhejiang, East of China.</title>
        <authorList>
            <person name="Kaichao C."/>
            <person name="Zhang R."/>
        </authorList>
    </citation>
    <scope>NUCLEOTIDE SEQUENCE</scope>
    <source>
        <strain evidence="6">M-RB-37</strain>
    </source>
</reference>
<dbReference type="InterPro" id="IPR000847">
    <property type="entry name" value="LysR_HTH_N"/>
</dbReference>
<comment type="caution">
    <text evidence="6">The sequence shown here is derived from an EMBL/GenBank/DDBJ whole genome shotgun (WGS) entry which is preliminary data.</text>
</comment>
<dbReference type="SUPFAM" id="SSF46785">
    <property type="entry name" value="Winged helix' DNA-binding domain"/>
    <property type="match status" value="1"/>
</dbReference>
<feature type="domain" description="HTH lysR-type" evidence="5">
    <location>
        <begin position="2"/>
        <end position="59"/>
    </location>
</feature>
<dbReference type="GO" id="GO:0003677">
    <property type="term" value="F:DNA binding"/>
    <property type="evidence" value="ECO:0007669"/>
    <property type="project" value="UniProtKB-KW"/>
</dbReference>
<dbReference type="PRINTS" id="PR00039">
    <property type="entry name" value="HTHLYSR"/>
</dbReference>
<name>A0AAW8JDJ0_9GAMM</name>
<dbReference type="SUPFAM" id="SSF53850">
    <property type="entry name" value="Periplasmic binding protein-like II"/>
    <property type="match status" value="1"/>
</dbReference>
<dbReference type="Pfam" id="PF00126">
    <property type="entry name" value="HTH_1"/>
    <property type="match status" value="1"/>
</dbReference>
<dbReference type="RefSeq" id="WP_308975936.1">
    <property type="nucleotide sequence ID" value="NZ_JAVIDL010000038.1"/>
</dbReference>
<evidence type="ECO:0000256" key="4">
    <source>
        <dbReference type="ARBA" id="ARBA00023163"/>
    </source>
</evidence>
<dbReference type="InterPro" id="IPR005119">
    <property type="entry name" value="LysR_subst-bd"/>
</dbReference>
<dbReference type="PANTHER" id="PTHR30346:SF0">
    <property type="entry name" value="HCA OPERON TRANSCRIPTIONAL ACTIVATOR HCAR"/>
    <property type="match status" value="1"/>
</dbReference>
<sequence>MLTLRHLRYFLTISEEKSFVSAAKKLNTVQSSLSQQIKDLENYLDVELFERGSRVFTLTKAGEVFLEEAKKTLVEAEKAKNFAHKLNTKNSVVKIGVLIGVEVKIPKVILDLIKHHDTSVKIELVSDMGPSLIKKLEKGEIDLAFTRSNINNIEISSIECSEEDLLLAVHKSHPLAQSEFITLKELNGSDIILPSIHHAPELRQLTIDMLKKNNVNYNVIMESENAFVTMSYISMGMGVAVLPDFVRGIVSGNTIVRRFSNIQPKIKLFINYKNMPNTPSLDRLIENFKKII</sequence>
<dbReference type="Gene3D" id="1.10.10.10">
    <property type="entry name" value="Winged helix-like DNA-binding domain superfamily/Winged helix DNA-binding domain"/>
    <property type="match status" value="1"/>
</dbReference>
<evidence type="ECO:0000313" key="7">
    <source>
        <dbReference type="Proteomes" id="UP001243844"/>
    </source>
</evidence>
<keyword evidence="3" id="KW-0238">DNA-binding</keyword>
<proteinExistence type="inferred from homology"/>
<dbReference type="GO" id="GO:0003700">
    <property type="term" value="F:DNA-binding transcription factor activity"/>
    <property type="evidence" value="ECO:0007669"/>
    <property type="project" value="InterPro"/>
</dbReference>
<evidence type="ECO:0000259" key="5">
    <source>
        <dbReference type="PROSITE" id="PS50931"/>
    </source>
</evidence>
<dbReference type="InterPro" id="IPR036390">
    <property type="entry name" value="WH_DNA-bd_sf"/>
</dbReference>
<dbReference type="AlphaFoldDB" id="A0AAW8JDJ0"/>
<organism evidence="6 7">
    <name type="scientific">Acinetobacter rudis</name>
    <dbReference type="NCBI Taxonomy" id="632955"/>
    <lineage>
        <taxon>Bacteria</taxon>
        <taxon>Pseudomonadati</taxon>
        <taxon>Pseudomonadota</taxon>
        <taxon>Gammaproteobacteria</taxon>
        <taxon>Moraxellales</taxon>
        <taxon>Moraxellaceae</taxon>
        <taxon>Acinetobacter</taxon>
    </lineage>
</organism>